<sequence length="707" mass="78323">MSPTPQNRARILAISVSSLLVPLSGQGMESLELTVTDGQMHIQLPPAGSPDMFQSMEWSRNLIDWQMVGRDYGFGWENSFPNLLSIAGEGTNKSLTHPLEAGARFFRGFASPSSGLNTASSVSRFLQQASFGPTRDLIDSFPGIETPSGINDYPYGYFEQWIDEQMALDVTSLRKFWRERSNPAFVDNSLNSPFEVGHNPANGTQLSYWLNGQDRIDPDQADAIAAGRNANDVSFSAGETKEIVWYQVATTAPDALRQRAAWALSQIFVLGEGGSTQTNAAERFLVYYDIFVRHAFGNFRDILGEVTFNPSMGDYLTYLDNRKEDPVVGTFPDENYAREIMQLFTIGIWMLNQDGSLQRDANGNGIPTYDNNDIIEVAKIFTGLRKQYNGRSGIGDEGNIEIKFGNYVDPMRMQSSWHDFSAKTLLDGSTLDPFPETNAGAIAEINAFLDHLFNHPNVGPFIARRLIQRLTVSNPSPNYIQAVAQAFNEGTYNGSGTGQRGDLAVVFKAILLHPEAREPALSLDTAHGKLREPLVRLLHYARVFEITSPQTFGLLPFWKLDQVIAQAPFNSPSVFNFYQSDHQPLGSLQDRDLFSPEFQITTDVTSLGLANAIRTLVYEGIADVIGARGYSQGDLDLSYEAGLAADTSVLIDHLDLVLTAGRLSDENRQILFETIDPMPASTLSDREIRVKLALSLISLLPEFNVIY</sequence>
<name>A0A6B2LZY2_9BACT</name>
<keyword evidence="2" id="KW-1185">Reference proteome</keyword>
<dbReference type="InterPro" id="IPR014917">
    <property type="entry name" value="DUF1800"/>
</dbReference>
<reference evidence="1 2" key="1">
    <citation type="submission" date="2020-02" db="EMBL/GenBank/DDBJ databases">
        <title>Albibacoteraceae fam. nov., the first described family within the subdivision 4 Verrucomicrobia.</title>
        <authorList>
            <person name="Xi F."/>
        </authorList>
    </citation>
    <scope>NUCLEOTIDE SEQUENCE [LARGE SCALE GENOMIC DNA]</scope>
    <source>
        <strain evidence="1 2">CK1056</strain>
    </source>
</reference>
<dbReference type="EMBL" id="JAAGNX010000002">
    <property type="protein sequence ID" value="NDV62013.1"/>
    <property type="molecule type" value="Genomic_DNA"/>
</dbReference>
<comment type="caution">
    <text evidence="1">The sequence shown here is derived from an EMBL/GenBank/DDBJ whole genome shotgun (WGS) entry which is preliminary data.</text>
</comment>
<gene>
    <name evidence="1" type="ORF">G0Q06_06080</name>
</gene>
<dbReference type="Proteomes" id="UP000478417">
    <property type="component" value="Unassembled WGS sequence"/>
</dbReference>
<organism evidence="1 2">
    <name type="scientific">Oceanipulchritudo coccoides</name>
    <dbReference type="NCBI Taxonomy" id="2706888"/>
    <lineage>
        <taxon>Bacteria</taxon>
        <taxon>Pseudomonadati</taxon>
        <taxon>Verrucomicrobiota</taxon>
        <taxon>Opitutia</taxon>
        <taxon>Puniceicoccales</taxon>
        <taxon>Oceanipulchritudinaceae</taxon>
        <taxon>Oceanipulchritudo</taxon>
    </lineage>
</organism>
<evidence type="ECO:0000313" key="1">
    <source>
        <dbReference type="EMBL" id="NDV62013.1"/>
    </source>
</evidence>
<proteinExistence type="predicted"/>
<dbReference type="AlphaFoldDB" id="A0A6B2LZY2"/>
<dbReference type="Pfam" id="PF08811">
    <property type="entry name" value="DUF1800"/>
    <property type="match status" value="1"/>
</dbReference>
<accession>A0A6B2LZY2</accession>
<protein>
    <submittedName>
        <fullName evidence="1">DUF1800 domain-containing protein</fullName>
    </submittedName>
</protein>
<evidence type="ECO:0000313" key="2">
    <source>
        <dbReference type="Proteomes" id="UP000478417"/>
    </source>
</evidence>
<dbReference type="PANTHER" id="PTHR43737">
    <property type="entry name" value="BLL7424 PROTEIN"/>
    <property type="match status" value="1"/>
</dbReference>
<dbReference type="PANTHER" id="PTHR43737:SF1">
    <property type="entry name" value="DUF1501 DOMAIN-CONTAINING PROTEIN"/>
    <property type="match status" value="1"/>
</dbReference>
<dbReference type="RefSeq" id="WP_163963532.1">
    <property type="nucleotide sequence ID" value="NZ_JAAGNX010000002.1"/>
</dbReference>